<sequence>TTIANTEPNKLLTRALREPKNDTILIKALKKKLNKRLIERLKEKKKKLALRFISLFRIIKITAVNAKPNKLLK</sequence>
<evidence type="ECO:0000313" key="2">
    <source>
        <dbReference type="Proteomes" id="UP000760494"/>
    </source>
</evidence>
<proteinExistence type="predicted"/>
<gene>
    <name evidence="1" type="ORF">C2S_9748</name>
</gene>
<reference evidence="1" key="1">
    <citation type="submission" date="2019-05" db="EMBL/GenBank/DDBJ databases">
        <authorList>
            <person name="Piombo E."/>
        </authorList>
    </citation>
    <scope>NUCLEOTIDE SEQUENCE</scope>
    <source>
        <strain evidence="1">C2S</strain>
    </source>
</reference>
<protein>
    <submittedName>
        <fullName evidence="1">Uncharacterized protein</fullName>
    </submittedName>
</protein>
<evidence type="ECO:0000313" key="1">
    <source>
        <dbReference type="EMBL" id="VTT75129.1"/>
    </source>
</evidence>
<organism evidence="1 2">
    <name type="scientific">Fusarium fujikuroi</name>
    <name type="common">Bakanae and foot rot disease fungus</name>
    <name type="synonym">Gibberella fujikuroi</name>
    <dbReference type="NCBI Taxonomy" id="5127"/>
    <lineage>
        <taxon>Eukaryota</taxon>
        <taxon>Fungi</taxon>
        <taxon>Dikarya</taxon>
        <taxon>Ascomycota</taxon>
        <taxon>Pezizomycotina</taxon>
        <taxon>Sordariomycetes</taxon>
        <taxon>Hypocreomycetidae</taxon>
        <taxon>Hypocreales</taxon>
        <taxon>Nectriaceae</taxon>
        <taxon>Fusarium</taxon>
        <taxon>Fusarium fujikuroi species complex</taxon>
    </lineage>
</organism>
<accession>A0A9Q9RTH7</accession>
<comment type="caution">
    <text evidence="1">The sequence shown here is derived from an EMBL/GenBank/DDBJ whole genome shotgun (WGS) entry which is preliminary data.</text>
</comment>
<feature type="non-terminal residue" evidence="1">
    <location>
        <position position="1"/>
    </location>
</feature>
<feature type="non-terminal residue" evidence="1">
    <location>
        <position position="73"/>
    </location>
</feature>
<dbReference type="Proteomes" id="UP000760494">
    <property type="component" value="Unassembled WGS sequence"/>
</dbReference>
<name>A0A9Q9RTH7_FUSFU</name>
<dbReference type="AlphaFoldDB" id="A0A9Q9RTH7"/>
<dbReference type="EMBL" id="CABFJX010000376">
    <property type="protein sequence ID" value="VTT75129.1"/>
    <property type="molecule type" value="Genomic_DNA"/>
</dbReference>